<evidence type="ECO:0000313" key="3">
    <source>
        <dbReference type="Proteomes" id="UP000193642"/>
    </source>
</evidence>
<dbReference type="OrthoDB" id="2148246at2759"/>
<evidence type="ECO:0000313" key="2">
    <source>
        <dbReference type="EMBL" id="ORY46578.1"/>
    </source>
</evidence>
<dbReference type="GO" id="GO:0005682">
    <property type="term" value="C:U5 snRNP"/>
    <property type="evidence" value="ECO:0007669"/>
    <property type="project" value="InterPro"/>
</dbReference>
<protein>
    <submittedName>
        <fullName evidence="2">Uncharacterized protein</fullName>
    </submittedName>
</protein>
<gene>
    <name evidence="2" type="ORF">BCR33DRAFT_131360</name>
</gene>
<name>A0A1Y2CHR2_9FUNG</name>
<dbReference type="Proteomes" id="UP000193642">
    <property type="component" value="Unassembled WGS sequence"/>
</dbReference>
<dbReference type="PANTHER" id="PTHR13138">
    <property type="entry name" value="PROTEIN LIN1"/>
    <property type="match status" value="1"/>
</dbReference>
<dbReference type="AlphaFoldDB" id="A0A1Y2CHR2"/>
<keyword evidence="3" id="KW-1185">Reference proteome</keyword>
<dbReference type="STRING" id="329046.A0A1Y2CHR2"/>
<evidence type="ECO:0000256" key="1">
    <source>
        <dbReference type="SAM" id="MobiDB-lite"/>
    </source>
</evidence>
<feature type="region of interest" description="Disordered" evidence="1">
    <location>
        <begin position="1"/>
        <end position="36"/>
    </location>
</feature>
<comment type="caution">
    <text evidence="2">The sequence shown here is derived from an EMBL/GenBank/DDBJ whole genome shotgun (WGS) entry which is preliminary data.</text>
</comment>
<feature type="compositionally biased region" description="Basic and acidic residues" evidence="1">
    <location>
        <begin position="1"/>
        <end position="10"/>
    </location>
</feature>
<proteinExistence type="predicted"/>
<dbReference type="EMBL" id="MCGO01000016">
    <property type="protein sequence ID" value="ORY46578.1"/>
    <property type="molecule type" value="Genomic_DNA"/>
</dbReference>
<dbReference type="InterPro" id="IPR039905">
    <property type="entry name" value="CD2BP2/Lin1"/>
</dbReference>
<accession>A0A1Y2CHR2</accession>
<dbReference type="PANTHER" id="PTHR13138:SF3">
    <property type="entry name" value="CD2 ANTIGEN CYTOPLASMIC TAIL-BINDING PROTEIN 2"/>
    <property type="match status" value="1"/>
</dbReference>
<sequence length="134" mass="15641">MFAENQDKANKTKKVPQFLSKDKLDQLGAEGDHDEDIEQGVKIMPFNMDDELDEGAFDENFNYVRTRDQHEVHDKWLDGINNKYIQLAKVASDRIKRVSKLLTRWRRTLKMNLRAGRSLEEYEAESLLLRPSSG</sequence>
<organism evidence="2 3">
    <name type="scientific">Rhizoclosmatium globosum</name>
    <dbReference type="NCBI Taxonomy" id="329046"/>
    <lineage>
        <taxon>Eukaryota</taxon>
        <taxon>Fungi</taxon>
        <taxon>Fungi incertae sedis</taxon>
        <taxon>Chytridiomycota</taxon>
        <taxon>Chytridiomycota incertae sedis</taxon>
        <taxon>Chytridiomycetes</taxon>
        <taxon>Chytridiales</taxon>
        <taxon>Chytriomycetaceae</taxon>
        <taxon>Rhizoclosmatium</taxon>
    </lineage>
</organism>
<reference evidence="2 3" key="1">
    <citation type="submission" date="2016-07" db="EMBL/GenBank/DDBJ databases">
        <title>Pervasive Adenine N6-methylation of Active Genes in Fungi.</title>
        <authorList>
            <consortium name="DOE Joint Genome Institute"/>
            <person name="Mondo S.J."/>
            <person name="Dannebaum R.O."/>
            <person name="Kuo R.C."/>
            <person name="Labutti K."/>
            <person name="Haridas S."/>
            <person name="Kuo A."/>
            <person name="Salamov A."/>
            <person name="Ahrendt S.R."/>
            <person name="Lipzen A."/>
            <person name="Sullivan W."/>
            <person name="Andreopoulos W.B."/>
            <person name="Clum A."/>
            <person name="Lindquist E."/>
            <person name="Daum C."/>
            <person name="Ramamoorthy G.K."/>
            <person name="Gryganskyi A."/>
            <person name="Culley D."/>
            <person name="Magnuson J.K."/>
            <person name="James T.Y."/>
            <person name="O'Malley M.A."/>
            <person name="Stajich J.E."/>
            <person name="Spatafora J.W."/>
            <person name="Visel A."/>
            <person name="Grigoriev I.V."/>
        </authorList>
    </citation>
    <scope>NUCLEOTIDE SEQUENCE [LARGE SCALE GENOMIC DNA]</scope>
    <source>
        <strain evidence="2 3">JEL800</strain>
    </source>
</reference>